<dbReference type="RefSeq" id="WP_173744405.1">
    <property type="nucleotide sequence ID" value="NZ_JACOQG010000010.1"/>
</dbReference>
<organism evidence="6 7">
    <name type="scientific">Blautia difficilis</name>
    <dbReference type="NCBI Taxonomy" id="2763027"/>
    <lineage>
        <taxon>Bacteria</taxon>
        <taxon>Bacillati</taxon>
        <taxon>Bacillota</taxon>
        <taxon>Clostridia</taxon>
        <taxon>Lachnospirales</taxon>
        <taxon>Lachnospiraceae</taxon>
        <taxon>Blautia</taxon>
    </lineage>
</organism>
<dbReference type="InterPro" id="IPR003439">
    <property type="entry name" value="ABC_transporter-like_ATP-bd"/>
</dbReference>
<dbReference type="GO" id="GO:0005524">
    <property type="term" value="F:ATP binding"/>
    <property type="evidence" value="ECO:0007669"/>
    <property type="project" value="UniProtKB-KW"/>
</dbReference>
<keyword evidence="7" id="KW-1185">Reference proteome</keyword>
<evidence type="ECO:0000256" key="4">
    <source>
        <dbReference type="ARBA" id="ARBA00022840"/>
    </source>
</evidence>
<keyword evidence="1" id="KW-0813">Transport</keyword>
<dbReference type="Pfam" id="PF00005">
    <property type="entry name" value="ABC_tran"/>
    <property type="match status" value="1"/>
</dbReference>
<protein>
    <submittedName>
        <fullName evidence="6">ATP-binding cassette domain-containing protein</fullName>
    </submittedName>
</protein>
<evidence type="ECO:0000259" key="5">
    <source>
        <dbReference type="PROSITE" id="PS50893"/>
    </source>
</evidence>
<keyword evidence="3" id="KW-0547">Nucleotide-binding</keyword>
<sequence>MRREIFRMERVTYKEAEVTRLEDFNLQIYEGEIMGMVPFNGYGMSDFLELLQTNIPIYDGYIYYNGELVNSWKKSSGMHNRIGVIQAKSSLVETMTITDNVFVMRPGFKQELIRTKLLNRQLQPFLKEIGIEIPSDTRIENLSVFQRIVIELLRAVVMGSHLIVLEEVGALISYGELEQLHEIIRHYAAKGFSFLYICPHFEEVNNICDRAAMLTNGRIWKVVSKDMMSREVREVYSYTREYDKMVRSHLKKRELNEKKPEEILKWKSYSEAVGKEISFPIYRGEYLAIQIHESRILQEMSDALCEKFSGDAKVSVIQESPTVSMIFPELDYTDNLCMALSRRMGNLWRNHKIRHNIRKEYGPKLGDEVFEMPVDSLSEKQKYQLVYSRVMLQNPQIVFCIRPFKGADLTHRMVIWKLLEEFLEKGITVVDLSLNLSDSLSLADRFLLIQTNGCVREIKKEEFATISRQIPWRHLYRE</sequence>
<accession>A0ABR7II02</accession>
<dbReference type="Gene3D" id="3.40.50.300">
    <property type="entry name" value="P-loop containing nucleotide triphosphate hydrolases"/>
    <property type="match status" value="2"/>
</dbReference>
<dbReference type="Proteomes" id="UP000649826">
    <property type="component" value="Unassembled WGS sequence"/>
</dbReference>
<gene>
    <name evidence="6" type="ORF">H8Z82_08345</name>
</gene>
<evidence type="ECO:0000256" key="2">
    <source>
        <dbReference type="ARBA" id="ARBA00022737"/>
    </source>
</evidence>
<evidence type="ECO:0000256" key="1">
    <source>
        <dbReference type="ARBA" id="ARBA00022448"/>
    </source>
</evidence>
<keyword evidence="2" id="KW-0677">Repeat</keyword>
<dbReference type="PANTHER" id="PTHR43790">
    <property type="entry name" value="CARBOHYDRATE TRANSPORT ATP-BINDING PROTEIN MG119-RELATED"/>
    <property type="match status" value="1"/>
</dbReference>
<proteinExistence type="predicted"/>
<evidence type="ECO:0000313" key="6">
    <source>
        <dbReference type="EMBL" id="MBC5779672.1"/>
    </source>
</evidence>
<reference evidence="6 7" key="1">
    <citation type="submission" date="2020-08" db="EMBL/GenBank/DDBJ databases">
        <title>Genome public.</title>
        <authorList>
            <person name="Liu C."/>
            <person name="Sun Q."/>
        </authorList>
    </citation>
    <scope>NUCLEOTIDE SEQUENCE [LARGE SCALE GENOMIC DNA]</scope>
    <source>
        <strain evidence="6 7">M29</strain>
    </source>
</reference>
<dbReference type="SUPFAM" id="SSF52540">
    <property type="entry name" value="P-loop containing nucleoside triphosphate hydrolases"/>
    <property type="match status" value="2"/>
</dbReference>
<comment type="caution">
    <text evidence="6">The sequence shown here is derived from an EMBL/GenBank/DDBJ whole genome shotgun (WGS) entry which is preliminary data.</text>
</comment>
<dbReference type="InterPro" id="IPR027417">
    <property type="entry name" value="P-loop_NTPase"/>
</dbReference>
<evidence type="ECO:0000256" key="3">
    <source>
        <dbReference type="ARBA" id="ARBA00022741"/>
    </source>
</evidence>
<evidence type="ECO:0000313" key="7">
    <source>
        <dbReference type="Proteomes" id="UP000649826"/>
    </source>
</evidence>
<keyword evidence="4 6" id="KW-0067">ATP-binding</keyword>
<dbReference type="InterPro" id="IPR050107">
    <property type="entry name" value="ABC_carbohydrate_import_ATPase"/>
</dbReference>
<dbReference type="EMBL" id="JACOQG010000010">
    <property type="protein sequence ID" value="MBC5779672.1"/>
    <property type="molecule type" value="Genomic_DNA"/>
</dbReference>
<dbReference type="PROSITE" id="PS50893">
    <property type="entry name" value="ABC_TRANSPORTER_2"/>
    <property type="match status" value="1"/>
</dbReference>
<feature type="domain" description="ABC transporter" evidence="5">
    <location>
        <begin position="6"/>
        <end position="241"/>
    </location>
</feature>
<dbReference type="PANTHER" id="PTHR43790:SF9">
    <property type="entry name" value="GALACTOFURANOSE TRANSPORTER ATP-BINDING PROTEIN YTFR"/>
    <property type="match status" value="1"/>
</dbReference>
<name>A0ABR7II02_9FIRM</name>